<proteinExistence type="predicted"/>
<keyword evidence="1" id="KW-1133">Transmembrane helix</keyword>
<protein>
    <submittedName>
        <fullName evidence="2">Uncharacterized protein</fullName>
    </submittedName>
</protein>
<organism evidence="2 3">
    <name type="scientific">Cellulophaga tyrosinoxydans</name>
    <dbReference type="NCBI Taxonomy" id="504486"/>
    <lineage>
        <taxon>Bacteria</taxon>
        <taxon>Pseudomonadati</taxon>
        <taxon>Bacteroidota</taxon>
        <taxon>Flavobacteriia</taxon>
        <taxon>Flavobacteriales</taxon>
        <taxon>Flavobacteriaceae</taxon>
        <taxon>Cellulophaga</taxon>
    </lineage>
</organism>
<evidence type="ECO:0000313" key="3">
    <source>
        <dbReference type="Proteomes" id="UP000192360"/>
    </source>
</evidence>
<gene>
    <name evidence="2" type="ORF">SAMN05660703_1551</name>
</gene>
<feature type="transmembrane region" description="Helical" evidence="1">
    <location>
        <begin position="66"/>
        <end position="88"/>
    </location>
</feature>
<evidence type="ECO:0000256" key="1">
    <source>
        <dbReference type="SAM" id="Phobius"/>
    </source>
</evidence>
<dbReference type="EMBL" id="FWXO01000002">
    <property type="protein sequence ID" value="SMC52091.1"/>
    <property type="molecule type" value="Genomic_DNA"/>
</dbReference>
<keyword evidence="1" id="KW-0812">Transmembrane</keyword>
<dbReference type="RefSeq" id="WP_084060901.1">
    <property type="nucleotide sequence ID" value="NZ_FWXO01000002.1"/>
</dbReference>
<accession>A0A1W1ZVG7</accession>
<dbReference type="Proteomes" id="UP000192360">
    <property type="component" value="Unassembled WGS sequence"/>
</dbReference>
<keyword evidence="3" id="KW-1185">Reference proteome</keyword>
<name>A0A1W1ZVG7_9FLAO</name>
<reference evidence="2 3" key="1">
    <citation type="submission" date="2017-04" db="EMBL/GenBank/DDBJ databases">
        <authorList>
            <person name="Afonso C.L."/>
            <person name="Miller P.J."/>
            <person name="Scott M.A."/>
            <person name="Spackman E."/>
            <person name="Goraichik I."/>
            <person name="Dimitrov K.M."/>
            <person name="Suarez D.L."/>
            <person name="Swayne D.E."/>
        </authorList>
    </citation>
    <scope>NUCLEOTIDE SEQUENCE [LARGE SCALE GENOMIC DNA]</scope>
    <source>
        <strain evidence="2 3">DSM 21164</strain>
    </source>
</reference>
<evidence type="ECO:0000313" key="2">
    <source>
        <dbReference type="EMBL" id="SMC52091.1"/>
    </source>
</evidence>
<dbReference type="STRING" id="504486.SAMN05660703_1551"/>
<sequence>MGGAGHMLHAIKTLKANRDLLKKRTLRKKGDYKRIIDEDTPVFKKATKEQMKAIKSKIKGYKKTEMIINIISFTLTLALLAFVTWLIIK</sequence>
<dbReference type="AlphaFoldDB" id="A0A1W1ZVG7"/>
<keyword evidence="1" id="KW-0472">Membrane</keyword>